<reference evidence="2 3" key="1">
    <citation type="journal article" date="2023" name="Commun. Biol.">
        <title>Reorganization of the ancestral sex-determining regions during the evolution of trioecy in Pleodorina starrii.</title>
        <authorList>
            <person name="Takahashi K."/>
            <person name="Suzuki S."/>
            <person name="Kawai-Toyooka H."/>
            <person name="Yamamoto K."/>
            <person name="Hamaji T."/>
            <person name="Ootsuki R."/>
            <person name="Yamaguchi H."/>
            <person name="Kawachi M."/>
            <person name="Higashiyama T."/>
            <person name="Nozaki H."/>
        </authorList>
    </citation>
    <scope>NUCLEOTIDE SEQUENCE [LARGE SCALE GENOMIC DNA]</scope>
    <source>
        <strain evidence="2 3">NIES-4479</strain>
    </source>
</reference>
<dbReference type="Proteomes" id="UP001165080">
    <property type="component" value="Unassembled WGS sequence"/>
</dbReference>
<comment type="caution">
    <text evidence="2">The sequence shown here is derived from an EMBL/GenBank/DDBJ whole genome shotgun (WGS) entry which is preliminary data.</text>
</comment>
<proteinExistence type="predicted"/>
<dbReference type="EMBL" id="BRXU01000006">
    <property type="protein sequence ID" value="GLC52654.1"/>
    <property type="molecule type" value="Genomic_DNA"/>
</dbReference>
<feature type="region of interest" description="Disordered" evidence="1">
    <location>
        <begin position="254"/>
        <end position="352"/>
    </location>
</feature>
<evidence type="ECO:0008006" key="4">
    <source>
        <dbReference type="Google" id="ProtNLM"/>
    </source>
</evidence>
<evidence type="ECO:0000313" key="3">
    <source>
        <dbReference type="Proteomes" id="UP001165080"/>
    </source>
</evidence>
<evidence type="ECO:0000313" key="2">
    <source>
        <dbReference type="EMBL" id="GLC52654.1"/>
    </source>
</evidence>
<name>A0A9W6BIB0_9CHLO</name>
<organism evidence="2 3">
    <name type="scientific">Pleodorina starrii</name>
    <dbReference type="NCBI Taxonomy" id="330485"/>
    <lineage>
        <taxon>Eukaryota</taxon>
        <taxon>Viridiplantae</taxon>
        <taxon>Chlorophyta</taxon>
        <taxon>core chlorophytes</taxon>
        <taxon>Chlorophyceae</taxon>
        <taxon>CS clade</taxon>
        <taxon>Chlamydomonadales</taxon>
        <taxon>Volvocaceae</taxon>
        <taxon>Pleodorina</taxon>
    </lineage>
</organism>
<sequence>MPGHSALASTSTWYDHPVSVLIKFWRELFARARPQSLLGAQARWQHAASRHHHSRLQQLTVLGVLGMFVLALLYFDSGSSRHRNSAATVLPKAINTAEEQPTSQNFASSLLGDDSDALCRALSQMQVCSHRASLGQTDKGNEVPLLERMARLAAAGVVCFDVDVSLTSDGQLVVGYPGHIASELRAAGRTVPSGQLDTVPWSDYVAAGLDRRHPLLRDVLAAFAEVLAGRKDGGQAGGDAAAAGTGAAVGGEGAAAGVAEGDKGQAAQQQQQQNQEGRDGAGAVAAEEEAKWSGAGKEGQQEKQQQQQQQQLPAVKEQEAQLQQQEQQQQQRQARLPSPSPPPQQQQAQGQGRRMLLLQELGGNQQQQQGSRREVSSRAQSTALLLLELKDGAMHAAAAEQVHNMTRALGIESRVGLWFPRAGPPEEQVAAAAAAAQAAAAAVGEQLQRLGSGLLRVLGLPDSRRAPNGTWVPVPLALQPGDAAAYDIFGPSVRHPDAALAQVVKAAAGRPVVAWVVDALEDAMRVARVGGDVVVANDPLEMRGWLERAASQRCAGAVAEAAAAAADGGDGKAGETAASAAAG</sequence>
<accession>A0A9W6BIB0</accession>
<feature type="compositionally biased region" description="Low complexity" evidence="1">
    <location>
        <begin position="255"/>
        <end position="285"/>
    </location>
</feature>
<protein>
    <recommendedName>
        <fullName evidence="4">Glycerophosphodiester phosphodiesterase</fullName>
    </recommendedName>
</protein>
<evidence type="ECO:0000256" key="1">
    <source>
        <dbReference type="SAM" id="MobiDB-lite"/>
    </source>
</evidence>
<dbReference type="AlphaFoldDB" id="A0A9W6BIB0"/>
<feature type="compositionally biased region" description="Low complexity" evidence="1">
    <location>
        <begin position="302"/>
        <end position="311"/>
    </location>
</feature>
<feature type="compositionally biased region" description="Low complexity" evidence="1">
    <location>
        <begin position="320"/>
        <end position="337"/>
    </location>
</feature>
<keyword evidence="3" id="KW-1185">Reference proteome</keyword>
<gene>
    <name evidence="2" type="primary">PLEST003722</name>
    <name evidence="2" type="ORF">PLESTB_000653900</name>
</gene>